<dbReference type="AlphaFoldDB" id="A0A9P6ATD2"/>
<keyword evidence="3 5" id="KW-1133">Transmembrane helix</keyword>
<evidence type="ECO:0000256" key="3">
    <source>
        <dbReference type="ARBA" id="ARBA00022989"/>
    </source>
</evidence>
<feature type="transmembrane region" description="Helical" evidence="5">
    <location>
        <begin position="477"/>
        <end position="498"/>
    </location>
</feature>
<feature type="transmembrane region" description="Helical" evidence="5">
    <location>
        <begin position="132"/>
        <end position="151"/>
    </location>
</feature>
<dbReference type="InterPro" id="IPR011701">
    <property type="entry name" value="MFS"/>
</dbReference>
<name>A0A9P6ATD2_9AGAM</name>
<dbReference type="SUPFAM" id="SSF103473">
    <property type="entry name" value="MFS general substrate transporter"/>
    <property type="match status" value="1"/>
</dbReference>
<dbReference type="PANTHER" id="PTHR23502:SF23">
    <property type="entry name" value="FLUCONAZOLE RESISTANCE PROTEIN 1"/>
    <property type="match status" value="1"/>
</dbReference>
<evidence type="ECO:0000256" key="2">
    <source>
        <dbReference type="ARBA" id="ARBA00022692"/>
    </source>
</evidence>
<keyword evidence="8" id="KW-1185">Reference proteome</keyword>
<feature type="transmembrane region" description="Helical" evidence="5">
    <location>
        <begin position="264"/>
        <end position="283"/>
    </location>
</feature>
<dbReference type="Proteomes" id="UP000886523">
    <property type="component" value="Unassembled WGS sequence"/>
</dbReference>
<feature type="transmembrane region" description="Helical" evidence="5">
    <location>
        <begin position="195"/>
        <end position="213"/>
    </location>
</feature>
<dbReference type="InterPro" id="IPR036259">
    <property type="entry name" value="MFS_trans_sf"/>
</dbReference>
<keyword evidence="2 5" id="KW-0812">Transmembrane</keyword>
<dbReference type="Gene3D" id="1.20.1250.20">
    <property type="entry name" value="MFS general substrate transporter like domains"/>
    <property type="match status" value="1"/>
</dbReference>
<dbReference type="GO" id="GO:0015244">
    <property type="term" value="F:fluconazole transmembrane transporter activity"/>
    <property type="evidence" value="ECO:0007669"/>
    <property type="project" value="TreeGrafter"/>
</dbReference>
<dbReference type="GO" id="GO:0005886">
    <property type="term" value="C:plasma membrane"/>
    <property type="evidence" value="ECO:0007669"/>
    <property type="project" value="TreeGrafter"/>
</dbReference>
<evidence type="ECO:0000313" key="8">
    <source>
        <dbReference type="Proteomes" id="UP000886523"/>
    </source>
</evidence>
<feature type="transmembrane region" description="Helical" evidence="5">
    <location>
        <begin position="413"/>
        <end position="434"/>
    </location>
</feature>
<dbReference type="InterPro" id="IPR020846">
    <property type="entry name" value="MFS_dom"/>
</dbReference>
<feature type="transmembrane region" description="Helical" evidence="5">
    <location>
        <begin position="381"/>
        <end position="401"/>
    </location>
</feature>
<comment type="caution">
    <text evidence="7">The sequence shown here is derived from an EMBL/GenBank/DDBJ whole genome shotgun (WGS) entry which is preliminary data.</text>
</comment>
<dbReference type="EMBL" id="MU129005">
    <property type="protein sequence ID" value="KAF9511080.1"/>
    <property type="molecule type" value="Genomic_DNA"/>
</dbReference>
<sequence length="541" mass="59438">MFDIIRDSTFGTLVNHLTGGRVLPYRDQLPNYQIPERYLKSLRDSTVPSSPATRVPSFVEGDVAKKDPEAAHIKLDPYIVDWDGDDDPDNPHNWSSGKRSFVLFSICVLTFSIYIGSAIYTPSIPGIMKDFGVSSVVATLGLSLYVLAYGIGPMVGPVPLQELPSLGRNPVYMITLLIFVLLQIPTALAPNIGSLLVLRFLSGFFASPALATGGASIQDIYAPQYLAYTIGLWAMSAVAGPVTGPIVGGFAAQKEGWRWPLWELLWISGFSFVFLFFLFPETYPDTILLKRARRLRKLTGNPNLRSLSEIKQAQMSPSAVAQEALIRPFQLMMEPAVFSSTSISDVSIFTITIFITTRIHVLFPTHAVWFEAFPLVFVDIYHFKLGVSGLPFIGIIVGAVWMRTGGFPPEERLKLAIVSGFAIPISLFIFGWTSRPSVHWIAPVIGAAIYMPGIYLLFQCVLVYLPMAYPHHAASVYAANDFFRSTLASAFPLIGRAFFHNLGIGPGCSLLAGIALGMIPILYLLMRRGATLRAHSKYATA</sequence>
<dbReference type="Pfam" id="PF07690">
    <property type="entry name" value="MFS_1"/>
    <property type="match status" value="1"/>
</dbReference>
<feature type="domain" description="Major facilitator superfamily (MFS) profile" evidence="6">
    <location>
        <begin position="102"/>
        <end position="541"/>
    </location>
</feature>
<evidence type="ECO:0000256" key="5">
    <source>
        <dbReference type="SAM" id="Phobius"/>
    </source>
</evidence>
<accession>A0A9P6ATD2</accession>
<feature type="transmembrane region" description="Helical" evidence="5">
    <location>
        <begin position="336"/>
        <end position="361"/>
    </location>
</feature>
<dbReference type="PROSITE" id="PS50850">
    <property type="entry name" value="MFS"/>
    <property type="match status" value="1"/>
</dbReference>
<dbReference type="GO" id="GO:1990961">
    <property type="term" value="P:xenobiotic detoxification by transmembrane export across the plasma membrane"/>
    <property type="evidence" value="ECO:0007669"/>
    <property type="project" value="TreeGrafter"/>
</dbReference>
<feature type="transmembrane region" description="Helical" evidence="5">
    <location>
        <begin position="171"/>
        <end position="189"/>
    </location>
</feature>
<dbReference type="CDD" id="cd17323">
    <property type="entry name" value="MFS_Tpo1_MDR_like"/>
    <property type="match status" value="1"/>
</dbReference>
<comment type="subcellular location">
    <subcellularLocation>
        <location evidence="1">Membrane</location>
        <topology evidence="1">Multi-pass membrane protein</topology>
    </subcellularLocation>
</comment>
<evidence type="ECO:0000256" key="1">
    <source>
        <dbReference type="ARBA" id="ARBA00004141"/>
    </source>
</evidence>
<dbReference type="OrthoDB" id="3357846at2759"/>
<organism evidence="7 8">
    <name type="scientific">Hydnum rufescens UP504</name>
    <dbReference type="NCBI Taxonomy" id="1448309"/>
    <lineage>
        <taxon>Eukaryota</taxon>
        <taxon>Fungi</taxon>
        <taxon>Dikarya</taxon>
        <taxon>Basidiomycota</taxon>
        <taxon>Agaricomycotina</taxon>
        <taxon>Agaricomycetes</taxon>
        <taxon>Cantharellales</taxon>
        <taxon>Hydnaceae</taxon>
        <taxon>Hydnum</taxon>
    </lineage>
</organism>
<evidence type="ECO:0000259" key="6">
    <source>
        <dbReference type="PROSITE" id="PS50850"/>
    </source>
</evidence>
<proteinExistence type="predicted"/>
<feature type="transmembrane region" description="Helical" evidence="5">
    <location>
        <begin position="440"/>
        <end position="465"/>
    </location>
</feature>
<gene>
    <name evidence="7" type="ORF">BS47DRAFT_1373151</name>
</gene>
<dbReference type="PANTHER" id="PTHR23502">
    <property type="entry name" value="MAJOR FACILITATOR SUPERFAMILY"/>
    <property type="match status" value="1"/>
</dbReference>
<protein>
    <recommendedName>
        <fullName evidence="6">Major facilitator superfamily (MFS) profile domain-containing protein</fullName>
    </recommendedName>
</protein>
<keyword evidence="4 5" id="KW-0472">Membrane</keyword>
<reference evidence="7" key="1">
    <citation type="journal article" date="2020" name="Nat. Commun.">
        <title>Large-scale genome sequencing of mycorrhizal fungi provides insights into the early evolution of symbiotic traits.</title>
        <authorList>
            <person name="Miyauchi S."/>
            <person name="Kiss E."/>
            <person name="Kuo A."/>
            <person name="Drula E."/>
            <person name="Kohler A."/>
            <person name="Sanchez-Garcia M."/>
            <person name="Morin E."/>
            <person name="Andreopoulos B."/>
            <person name="Barry K.W."/>
            <person name="Bonito G."/>
            <person name="Buee M."/>
            <person name="Carver A."/>
            <person name="Chen C."/>
            <person name="Cichocki N."/>
            <person name="Clum A."/>
            <person name="Culley D."/>
            <person name="Crous P.W."/>
            <person name="Fauchery L."/>
            <person name="Girlanda M."/>
            <person name="Hayes R.D."/>
            <person name="Keri Z."/>
            <person name="LaButti K."/>
            <person name="Lipzen A."/>
            <person name="Lombard V."/>
            <person name="Magnuson J."/>
            <person name="Maillard F."/>
            <person name="Murat C."/>
            <person name="Nolan M."/>
            <person name="Ohm R.A."/>
            <person name="Pangilinan J."/>
            <person name="Pereira M.F."/>
            <person name="Perotto S."/>
            <person name="Peter M."/>
            <person name="Pfister S."/>
            <person name="Riley R."/>
            <person name="Sitrit Y."/>
            <person name="Stielow J.B."/>
            <person name="Szollosi G."/>
            <person name="Zifcakova L."/>
            <person name="Stursova M."/>
            <person name="Spatafora J.W."/>
            <person name="Tedersoo L."/>
            <person name="Vaario L.M."/>
            <person name="Yamada A."/>
            <person name="Yan M."/>
            <person name="Wang P."/>
            <person name="Xu J."/>
            <person name="Bruns T."/>
            <person name="Baldrian P."/>
            <person name="Vilgalys R."/>
            <person name="Dunand C."/>
            <person name="Henrissat B."/>
            <person name="Grigoriev I.V."/>
            <person name="Hibbett D."/>
            <person name="Nagy L.G."/>
            <person name="Martin F.M."/>
        </authorList>
    </citation>
    <scope>NUCLEOTIDE SEQUENCE</scope>
    <source>
        <strain evidence="7">UP504</strain>
    </source>
</reference>
<feature type="transmembrane region" description="Helical" evidence="5">
    <location>
        <begin position="101"/>
        <end position="120"/>
    </location>
</feature>
<feature type="transmembrane region" description="Helical" evidence="5">
    <location>
        <begin position="225"/>
        <end position="252"/>
    </location>
</feature>
<evidence type="ECO:0000256" key="4">
    <source>
        <dbReference type="ARBA" id="ARBA00023136"/>
    </source>
</evidence>
<feature type="transmembrane region" description="Helical" evidence="5">
    <location>
        <begin position="504"/>
        <end position="525"/>
    </location>
</feature>
<evidence type="ECO:0000313" key="7">
    <source>
        <dbReference type="EMBL" id="KAF9511080.1"/>
    </source>
</evidence>